<evidence type="ECO:0000259" key="3">
    <source>
        <dbReference type="PROSITE" id="PS50043"/>
    </source>
</evidence>
<dbReference type="GO" id="GO:0003677">
    <property type="term" value="F:DNA binding"/>
    <property type="evidence" value="ECO:0007669"/>
    <property type="project" value="InterPro"/>
</dbReference>
<dbReference type="SUPFAM" id="SSF52540">
    <property type="entry name" value="P-loop containing nucleoside triphosphate hydrolases"/>
    <property type="match status" value="1"/>
</dbReference>
<dbReference type="GO" id="GO:0006355">
    <property type="term" value="P:regulation of DNA-templated transcription"/>
    <property type="evidence" value="ECO:0007669"/>
    <property type="project" value="InterPro"/>
</dbReference>
<dbReference type="GO" id="GO:0005737">
    <property type="term" value="C:cytoplasm"/>
    <property type="evidence" value="ECO:0007669"/>
    <property type="project" value="TreeGrafter"/>
</dbReference>
<dbReference type="AlphaFoldDB" id="A0A3B0G2S4"/>
<dbReference type="PROSITE" id="PS50043">
    <property type="entry name" value="HTH_LUXR_2"/>
    <property type="match status" value="1"/>
</dbReference>
<dbReference type="InterPro" id="IPR027417">
    <property type="entry name" value="P-loop_NTPase"/>
</dbReference>
<dbReference type="Pfam" id="PF00196">
    <property type="entry name" value="GerE"/>
    <property type="match status" value="1"/>
</dbReference>
<evidence type="ECO:0000313" key="4">
    <source>
        <dbReference type="EMBL" id="RKO26099.1"/>
    </source>
</evidence>
<evidence type="ECO:0000256" key="1">
    <source>
        <dbReference type="ARBA" id="ARBA00022741"/>
    </source>
</evidence>
<keyword evidence="1" id="KW-0547">Nucleotide-binding</keyword>
<sequence>MGGHKRLPFVGRTSELTTLRRALLSCLEGSGALVLAEGEAGIGKTRLCEEVLAEEPGQGVLVCSANCRPATRAVPYAALSALLRSAIDRMDPIRKSSASVGLQALEGVLHLNDGQIFTQLPPEAMLTDAVSEFFRRLTDHQPVVVFVDSADFLDEPSARALAVLADRSAGRKILFLLCGRDLRTAAPDIQRLRAQLLRSDGEYLRLARLDEAEVMKLITRAGHGPSGARTARLVKASKGLPLYLAGELAGPTSSGSELPPTVRVLVEEINAELDSDEQELVRMLALSPGRGLVPEALTEALFDGRKQLDEVMRLAAGIPLITMENGPPERWVLRHPAYAQVLLELMAETECQDMRRKLTAALRNRVRDPVVLAEQCLARRNEIDGDELAGVLAAAAESPDASYEDIVQFLTELLALPVFHSDQISRQLRYEQLAAAQQQLGDLEGADASLSRALEQEAVVRTPGGELASARVQIGLTSWETGKYAPVSGQFPDPSGIDLPLFHDPSYRAVIKLVWCSRHGTADQARSAAAEAAGCSRFGTNGQVAAAIGRSVEAALDGSYRQAAFHARDARAAAGGSNQVDLRILASLLIFRFAPLSGGLGLATEAAEEMLAESEAMGLPTPRFATHVWLSILRHLQGDLLAAEQHRQLASFSAASSASARTQAKTALLAALLQAERGEFARAGASLAAAQRSYAAGIEDDAQLYSLALYARAVVAVQLGDGTPRILPDTLQLWGSYPQTIAMLPFLSGLAALRQGDGHLAARRIDELKAHQTESPAVAALGFRLQGLVALQRGDPQAAGESLRVAADSLDQYGLRLYAAQTRLEWAETLSGTQLARDSILGLLEYFGSQQVGWWLQRTRRLARRHRIPENRGRREGAVLTQRQADVVRLACEGLSNAEIASRLFLSERTVETHLHTAYSRLNVASRIGLTAWARENLPDFSTGTDTLPSP</sequence>
<dbReference type="InterPro" id="IPR000792">
    <property type="entry name" value="Tscrpt_reg_LuxR_C"/>
</dbReference>
<dbReference type="Gene3D" id="1.10.10.10">
    <property type="entry name" value="Winged helix-like DNA-binding domain superfamily/Winged helix DNA-binding domain"/>
    <property type="match status" value="1"/>
</dbReference>
<gene>
    <name evidence="4" type="ORF">D7Z96_04960</name>
</gene>
<dbReference type="RefSeq" id="WP_120691757.1">
    <property type="nucleotide sequence ID" value="NZ_RBNH01000003.1"/>
</dbReference>
<name>A0A3B0G2S4_PSEPS</name>
<dbReference type="InterPro" id="IPR016032">
    <property type="entry name" value="Sig_transdc_resp-reg_C-effctor"/>
</dbReference>
<evidence type="ECO:0000256" key="2">
    <source>
        <dbReference type="ARBA" id="ARBA00022840"/>
    </source>
</evidence>
<reference evidence="5" key="2">
    <citation type="submission" date="2018-10" db="EMBL/GenBank/DDBJ databases">
        <authorList>
            <person name="Wang Y."/>
            <person name="Wang J."/>
            <person name="Yang X."/>
            <person name="Wang Z."/>
            <person name="Huang Y."/>
        </authorList>
    </citation>
    <scope>NUCLEOTIDE SEQUENCE [LARGE SCALE GENOMIC DNA]</scope>
    <source>
        <strain evidence="5">J015</strain>
    </source>
</reference>
<protein>
    <recommendedName>
        <fullName evidence="3">HTH luxR-type domain-containing protein</fullName>
    </recommendedName>
</protein>
<proteinExistence type="predicted"/>
<dbReference type="PRINTS" id="PR00038">
    <property type="entry name" value="HTHLUXR"/>
</dbReference>
<organism evidence="4 5">
    <name type="scientific">Pseudarthrobacter phenanthrenivorans</name>
    <name type="common">Arthrobacter phenanthrenivorans</name>
    <dbReference type="NCBI Taxonomy" id="361575"/>
    <lineage>
        <taxon>Bacteria</taxon>
        <taxon>Bacillati</taxon>
        <taxon>Actinomycetota</taxon>
        <taxon>Actinomycetes</taxon>
        <taxon>Micrococcales</taxon>
        <taxon>Micrococcaceae</taxon>
        <taxon>Pseudarthrobacter</taxon>
    </lineage>
</organism>
<dbReference type="SUPFAM" id="SSF46894">
    <property type="entry name" value="C-terminal effector domain of the bipartite response regulators"/>
    <property type="match status" value="1"/>
</dbReference>
<comment type="caution">
    <text evidence="4">The sequence shown here is derived from an EMBL/GenBank/DDBJ whole genome shotgun (WGS) entry which is preliminary data.</text>
</comment>
<dbReference type="PANTHER" id="PTHR16305">
    <property type="entry name" value="TESTICULAR SOLUBLE ADENYLYL CYCLASE"/>
    <property type="match status" value="1"/>
</dbReference>
<keyword evidence="2" id="KW-0067">ATP-binding</keyword>
<dbReference type="InterPro" id="IPR036388">
    <property type="entry name" value="WH-like_DNA-bd_sf"/>
</dbReference>
<dbReference type="CDD" id="cd06170">
    <property type="entry name" value="LuxR_C_like"/>
    <property type="match status" value="1"/>
</dbReference>
<dbReference type="Gene3D" id="3.40.50.300">
    <property type="entry name" value="P-loop containing nucleotide triphosphate hydrolases"/>
    <property type="match status" value="1"/>
</dbReference>
<evidence type="ECO:0000313" key="5">
    <source>
        <dbReference type="Proteomes" id="UP000273159"/>
    </source>
</evidence>
<dbReference type="GO" id="GO:0004016">
    <property type="term" value="F:adenylate cyclase activity"/>
    <property type="evidence" value="ECO:0007669"/>
    <property type="project" value="TreeGrafter"/>
</dbReference>
<dbReference type="SMART" id="SM00421">
    <property type="entry name" value="HTH_LUXR"/>
    <property type="match status" value="1"/>
</dbReference>
<dbReference type="Proteomes" id="UP000273159">
    <property type="component" value="Unassembled WGS sequence"/>
</dbReference>
<feature type="domain" description="HTH luxR-type" evidence="3">
    <location>
        <begin position="873"/>
        <end position="938"/>
    </location>
</feature>
<dbReference type="Pfam" id="PF13191">
    <property type="entry name" value="AAA_16"/>
    <property type="match status" value="1"/>
</dbReference>
<dbReference type="GO" id="GO:0005524">
    <property type="term" value="F:ATP binding"/>
    <property type="evidence" value="ECO:0007669"/>
    <property type="project" value="UniProtKB-KW"/>
</dbReference>
<dbReference type="PANTHER" id="PTHR16305:SF35">
    <property type="entry name" value="TRANSCRIPTIONAL ACTIVATOR DOMAIN"/>
    <property type="match status" value="1"/>
</dbReference>
<dbReference type="EMBL" id="RBNH01000003">
    <property type="protein sequence ID" value="RKO26099.1"/>
    <property type="molecule type" value="Genomic_DNA"/>
</dbReference>
<dbReference type="InterPro" id="IPR041664">
    <property type="entry name" value="AAA_16"/>
</dbReference>
<accession>A0A3B0G2S4</accession>
<reference evidence="4 5" key="1">
    <citation type="submission" date="2018-10" db="EMBL/GenBank/DDBJ databases">
        <title>Genome-guide identification and characterization of bacteria that degrade polycyclic aromatic hydrocarbons and resist hexavalent chromium simultaneously.</title>
        <authorList>
            <person name="Feng H."/>
        </authorList>
    </citation>
    <scope>NUCLEOTIDE SEQUENCE [LARGE SCALE GENOMIC DNA]</scope>
    <source>
        <strain evidence="4 5">J015</strain>
    </source>
</reference>